<evidence type="ECO:0000256" key="1">
    <source>
        <dbReference type="SAM" id="SignalP"/>
    </source>
</evidence>
<accession>A0ABU0YJK6</accession>
<gene>
    <name evidence="2" type="ORF">Q8A70_09490</name>
</gene>
<feature type="signal peptide" evidence="1">
    <location>
        <begin position="1"/>
        <end position="23"/>
    </location>
</feature>
<protein>
    <recommendedName>
        <fullName evidence="4">DUF995 domain-containing protein</fullName>
    </recommendedName>
</protein>
<comment type="caution">
    <text evidence="2">The sequence shown here is derived from an EMBL/GenBank/DDBJ whole genome shotgun (WGS) entry which is preliminary data.</text>
</comment>
<proteinExistence type="predicted"/>
<dbReference type="RefSeq" id="WP_379955342.1">
    <property type="nucleotide sequence ID" value="NZ_JAUYVI010000003.1"/>
</dbReference>
<evidence type="ECO:0000313" key="2">
    <source>
        <dbReference type="EMBL" id="MDQ7247899.1"/>
    </source>
</evidence>
<keyword evidence="1" id="KW-0732">Signal</keyword>
<feature type="chain" id="PRO_5045606504" description="DUF995 domain-containing protein" evidence="1">
    <location>
        <begin position="24"/>
        <end position="132"/>
    </location>
</feature>
<keyword evidence="3" id="KW-1185">Reference proteome</keyword>
<evidence type="ECO:0000313" key="3">
    <source>
        <dbReference type="Proteomes" id="UP001230156"/>
    </source>
</evidence>
<dbReference type="EMBL" id="JAUYVI010000003">
    <property type="protein sequence ID" value="MDQ7247899.1"/>
    <property type="molecule type" value="Genomic_DNA"/>
</dbReference>
<organism evidence="2 3">
    <name type="scientific">Dongia sedimenti</name>
    <dbReference type="NCBI Taxonomy" id="3064282"/>
    <lineage>
        <taxon>Bacteria</taxon>
        <taxon>Pseudomonadati</taxon>
        <taxon>Pseudomonadota</taxon>
        <taxon>Alphaproteobacteria</taxon>
        <taxon>Rhodospirillales</taxon>
        <taxon>Dongiaceae</taxon>
        <taxon>Dongia</taxon>
    </lineage>
</organism>
<dbReference type="Proteomes" id="UP001230156">
    <property type="component" value="Unassembled WGS sequence"/>
</dbReference>
<sequence length="132" mass="13800">MFNKFALAALGAVALLASVPAEAKSLRGDAFITAMQGNTLTGKMGNGTPYKLYFLPGGQATIQEGTAEPVSGTWSLDKSGDVCLKWPGAVASEDGCYRVEVVGHKVTWSNKDGSQKARLFGGVAPLDMSKSE</sequence>
<reference evidence="3" key="1">
    <citation type="submission" date="2023-08" db="EMBL/GenBank/DDBJ databases">
        <title>Rhodospirillaceae gen. nov., a novel taxon isolated from the Yangtze River Yuezi River estuary sludge.</title>
        <authorList>
            <person name="Ruan L."/>
        </authorList>
    </citation>
    <scope>NUCLEOTIDE SEQUENCE [LARGE SCALE GENOMIC DNA]</scope>
    <source>
        <strain evidence="3">R-7</strain>
    </source>
</reference>
<evidence type="ECO:0008006" key="4">
    <source>
        <dbReference type="Google" id="ProtNLM"/>
    </source>
</evidence>
<name>A0ABU0YJK6_9PROT</name>